<name>A0AAV9HPF2_9PEZI</name>
<evidence type="ECO:0000256" key="1">
    <source>
        <dbReference type="ARBA" id="ARBA00004173"/>
    </source>
</evidence>
<keyword evidence="3" id="KW-0809">Transit peptide</keyword>
<evidence type="ECO:0000256" key="5">
    <source>
        <dbReference type="ARBA" id="ARBA00026235"/>
    </source>
</evidence>
<dbReference type="EMBL" id="MU864970">
    <property type="protein sequence ID" value="KAK4462612.1"/>
    <property type="molecule type" value="Genomic_DNA"/>
</dbReference>
<dbReference type="InterPro" id="IPR008011">
    <property type="entry name" value="Complex1_LYR_dom"/>
</dbReference>
<dbReference type="CDD" id="cd20262">
    <property type="entry name" value="Complex1_LYR_LYRM2"/>
    <property type="match status" value="1"/>
</dbReference>
<comment type="function">
    <text evidence="6">Involved in efficient integration of the N-module into mitochondrial respiratory chain complex I.</text>
</comment>
<dbReference type="Pfam" id="PF05347">
    <property type="entry name" value="Complex1_LYR"/>
    <property type="match status" value="1"/>
</dbReference>
<organism evidence="8 9">
    <name type="scientific">Cladorrhinum samala</name>
    <dbReference type="NCBI Taxonomy" id="585594"/>
    <lineage>
        <taxon>Eukaryota</taxon>
        <taxon>Fungi</taxon>
        <taxon>Dikarya</taxon>
        <taxon>Ascomycota</taxon>
        <taxon>Pezizomycotina</taxon>
        <taxon>Sordariomycetes</taxon>
        <taxon>Sordariomycetidae</taxon>
        <taxon>Sordariales</taxon>
        <taxon>Podosporaceae</taxon>
        <taxon>Cladorrhinum</taxon>
    </lineage>
</organism>
<evidence type="ECO:0000259" key="7">
    <source>
        <dbReference type="Pfam" id="PF05347"/>
    </source>
</evidence>
<reference evidence="8" key="2">
    <citation type="submission" date="2023-06" db="EMBL/GenBank/DDBJ databases">
        <authorList>
            <consortium name="Lawrence Berkeley National Laboratory"/>
            <person name="Mondo S.J."/>
            <person name="Hensen N."/>
            <person name="Bonometti L."/>
            <person name="Westerberg I."/>
            <person name="Brannstrom I.O."/>
            <person name="Guillou S."/>
            <person name="Cros-Aarteil S."/>
            <person name="Calhoun S."/>
            <person name="Haridas S."/>
            <person name="Kuo A."/>
            <person name="Pangilinan J."/>
            <person name="Riley R."/>
            <person name="Labutti K."/>
            <person name="Andreopoulos B."/>
            <person name="Lipzen A."/>
            <person name="Chen C."/>
            <person name="Yanf M."/>
            <person name="Daum C."/>
            <person name="Ng V."/>
            <person name="Clum A."/>
            <person name="Steindorff A."/>
            <person name="Ohm R."/>
            <person name="Martin F."/>
            <person name="Silar P."/>
            <person name="Natvig D."/>
            <person name="Lalanne C."/>
            <person name="Gautier V."/>
            <person name="Ament-Velasquez S.L."/>
            <person name="Kruys A."/>
            <person name="Hutchinson M.I."/>
            <person name="Powell A.J."/>
            <person name="Barry K."/>
            <person name="Miller A.N."/>
            <person name="Grigoriev I.V."/>
            <person name="Debuchy R."/>
            <person name="Gladieux P."/>
            <person name="Thoren M.H."/>
            <person name="Johannesson H."/>
        </authorList>
    </citation>
    <scope>NUCLEOTIDE SEQUENCE</scope>
    <source>
        <strain evidence="8">PSN324</strain>
    </source>
</reference>
<keyword evidence="4" id="KW-0496">Mitochondrion</keyword>
<evidence type="ECO:0000256" key="6">
    <source>
        <dbReference type="ARBA" id="ARBA00044735"/>
    </source>
</evidence>
<evidence type="ECO:0000256" key="3">
    <source>
        <dbReference type="ARBA" id="ARBA00022946"/>
    </source>
</evidence>
<evidence type="ECO:0000256" key="2">
    <source>
        <dbReference type="ARBA" id="ARBA00009508"/>
    </source>
</evidence>
<comment type="caution">
    <text evidence="8">The sequence shown here is derived from an EMBL/GenBank/DDBJ whole genome shotgun (WGS) entry which is preliminary data.</text>
</comment>
<comment type="subcellular location">
    <subcellularLocation>
        <location evidence="1">Mitochondrion</location>
    </subcellularLocation>
</comment>
<dbReference type="AlphaFoldDB" id="A0AAV9HPF2"/>
<gene>
    <name evidence="8" type="ORF">QBC42DRAFT_78499</name>
</gene>
<dbReference type="InterPro" id="IPR045293">
    <property type="entry name" value="Complex1_LYR_LYRM2"/>
</dbReference>
<dbReference type="GO" id="GO:0005739">
    <property type="term" value="C:mitochondrion"/>
    <property type="evidence" value="ECO:0007669"/>
    <property type="project" value="UniProtKB-SubCell"/>
</dbReference>
<keyword evidence="9" id="KW-1185">Reference proteome</keyword>
<comment type="similarity">
    <text evidence="2">Belongs to the complex I LYR family.</text>
</comment>
<feature type="domain" description="Complex 1 LYR protein" evidence="7">
    <location>
        <begin position="45"/>
        <end position="101"/>
    </location>
</feature>
<proteinExistence type="inferred from homology"/>
<protein>
    <recommendedName>
        <fullName evidence="5">LYR motif-containing protein 2</fullName>
    </recommendedName>
</protein>
<dbReference type="Proteomes" id="UP001321749">
    <property type="component" value="Unassembled WGS sequence"/>
</dbReference>
<evidence type="ECO:0000313" key="9">
    <source>
        <dbReference type="Proteomes" id="UP001321749"/>
    </source>
</evidence>
<reference evidence="8" key="1">
    <citation type="journal article" date="2023" name="Mol. Phylogenet. Evol.">
        <title>Genome-scale phylogeny and comparative genomics of the fungal order Sordariales.</title>
        <authorList>
            <person name="Hensen N."/>
            <person name="Bonometti L."/>
            <person name="Westerberg I."/>
            <person name="Brannstrom I.O."/>
            <person name="Guillou S."/>
            <person name="Cros-Aarteil S."/>
            <person name="Calhoun S."/>
            <person name="Haridas S."/>
            <person name="Kuo A."/>
            <person name="Mondo S."/>
            <person name="Pangilinan J."/>
            <person name="Riley R."/>
            <person name="LaButti K."/>
            <person name="Andreopoulos B."/>
            <person name="Lipzen A."/>
            <person name="Chen C."/>
            <person name="Yan M."/>
            <person name="Daum C."/>
            <person name="Ng V."/>
            <person name="Clum A."/>
            <person name="Steindorff A."/>
            <person name="Ohm R.A."/>
            <person name="Martin F."/>
            <person name="Silar P."/>
            <person name="Natvig D.O."/>
            <person name="Lalanne C."/>
            <person name="Gautier V."/>
            <person name="Ament-Velasquez S.L."/>
            <person name="Kruys A."/>
            <person name="Hutchinson M.I."/>
            <person name="Powell A.J."/>
            <person name="Barry K."/>
            <person name="Miller A.N."/>
            <person name="Grigoriev I.V."/>
            <person name="Debuchy R."/>
            <person name="Gladieux P."/>
            <person name="Hiltunen Thoren M."/>
            <person name="Johannesson H."/>
        </authorList>
    </citation>
    <scope>NUCLEOTIDE SEQUENCE</scope>
    <source>
        <strain evidence="8">PSN324</strain>
    </source>
</reference>
<dbReference type="PANTHER" id="PTHR13675:SF0">
    <property type="entry name" value="LYR MOTIF-CONTAINING PROTEIN 2"/>
    <property type="match status" value="1"/>
</dbReference>
<sequence>MRPSFALVRRAFLRTHSTSSSSSSSSPRSKLKGTLSLDHFLQRVRVLSLYRTILRGTRRIADPNTKAETRRFARQEFERNRNVTDISHIRYLLSTGKTEWEGMERYIDGL</sequence>
<evidence type="ECO:0000256" key="4">
    <source>
        <dbReference type="ARBA" id="ARBA00023128"/>
    </source>
</evidence>
<evidence type="ECO:0000313" key="8">
    <source>
        <dbReference type="EMBL" id="KAK4462612.1"/>
    </source>
</evidence>
<accession>A0AAV9HPF2</accession>
<dbReference type="PANTHER" id="PTHR13675">
    <property type="entry name" value="LYR MOTIF-CONTAINING PROTEIN 2"/>
    <property type="match status" value="1"/>
</dbReference>